<dbReference type="Proteomes" id="UP000314294">
    <property type="component" value="Unassembled WGS sequence"/>
</dbReference>
<accession>A0A4Z2IQA9</accession>
<protein>
    <submittedName>
        <fullName evidence="2">Uncharacterized protein</fullName>
    </submittedName>
</protein>
<keyword evidence="3" id="KW-1185">Reference proteome</keyword>
<name>A0A4Z2IQA9_9TELE</name>
<keyword evidence="1" id="KW-0732">Signal</keyword>
<comment type="caution">
    <text evidence="2">The sequence shown here is derived from an EMBL/GenBank/DDBJ whole genome shotgun (WGS) entry which is preliminary data.</text>
</comment>
<evidence type="ECO:0000313" key="3">
    <source>
        <dbReference type="Proteomes" id="UP000314294"/>
    </source>
</evidence>
<sequence length="105" mass="11770">MEQCAPVYILIKHFLTLLGWKLVRQTAVNNPSCAKSCFPKVEVTIRRLRANCLLLHGERVDATWLLVSDVGLSASLAPDVTGCVAPRHTWQMLTKARRRSLLLMA</sequence>
<evidence type="ECO:0000256" key="1">
    <source>
        <dbReference type="SAM" id="SignalP"/>
    </source>
</evidence>
<feature type="signal peptide" evidence="1">
    <location>
        <begin position="1"/>
        <end position="25"/>
    </location>
</feature>
<reference evidence="2 3" key="1">
    <citation type="submission" date="2019-03" db="EMBL/GenBank/DDBJ databases">
        <title>First draft genome of Liparis tanakae, snailfish: a comprehensive survey of snailfish specific genes.</title>
        <authorList>
            <person name="Kim W."/>
            <person name="Song I."/>
            <person name="Jeong J.-H."/>
            <person name="Kim D."/>
            <person name="Kim S."/>
            <person name="Ryu S."/>
            <person name="Song J.Y."/>
            <person name="Lee S.K."/>
        </authorList>
    </citation>
    <scope>NUCLEOTIDE SEQUENCE [LARGE SCALE GENOMIC DNA]</scope>
    <source>
        <tissue evidence="2">Muscle</tissue>
    </source>
</reference>
<organism evidence="2 3">
    <name type="scientific">Liparis tanakae</name>
    <name type="common">Tanaka's snailfish</name>
    <dbReference type="NCBI Taxonomy" id="230148"/>
    <lineage>
        <taxon>Eukaryota</taxon>
        <taxon>Metazoa</taxon>
        <taxon>Chordata</taxon>
        <taxon>Craniata</taxon>
        <taxon>Vertebrata</taxon>
        <taxon>Euteleostomi</taxon>
        <taxon>Actinopterygii</taxon>
        <taxon>Neopterygii</taxon>
        <taxon>Teleostei</taxon>
        <taxon>Neoteleostei</taxon>
        <taxon>Acanthomorphata</taxon>
        <taxon>Eupercaria</taxon>
        <taxon>Perciformes</taxon>
        <taxon>Cottioidei</taxon>
        <taxon>Cottales</taxon>
        <taxon>Liparidae</taxon>
        <taxon>Liparis</taxon>
    </lineage>
</organism>
<proteinExistence type="predicted"/>
<evidence type="ECO:0000313" key="2">
    <source>
        <dbReference type="EMBL" id="TNN80149.1"/>
    </source>
</evidence>
<feature type="chain" id="PRO_5021367184" evidence="1">
    <location>
        <begin position="26"/>
        <end position="105"/>
    </location>
</feature>
<dbReference type="AlphaFoldDB" id="A0A4Z2IQA9"/>
<gene>
    <name evidence="2" type="ORF">EYF80_009474</name>
</gene>
<dbReference type="EMBL" id="SRLO01000056">
    <property type="protein sequence ID" value="TNN80149.1"/>
    <property type="molecule type" value="Genomic_DNA"/>
</dbReference>